<dbReference type="Proteomes" id="UP000229615">
    <property type="component" value="Unassembled WGS sequence"/>
</dbReference>
<keyword evidence="3 8" id="KW-0819">tRNA processing</keyword>
<keyword evidence="1 8" id="KW-0963">Cytoplasm</keyword>
<proteinExistence type="inferred from homology"/>
<reference evidence="11" key="1">
    <citation type="submission" date="2017-09" db="EMBL/GenBank/DDBJ databases">
        <title>Depth-based differentiation of microbial function through sediment-hosted aquifers and enrichment of novel symbionts in the deep terrestrial subsurface.</title>
        <authorList>
            <person name="Probst A.J."/>
            <person name="Ladd B."/>
            <person name="Jarett J.K."/>
            <person name="Geller-Mcgrath D.E."/>
            <person name="Sieber C.M.K."/>
            <person name="Emerson J.B."/>
            <person name="Anantharaman K."/>
            <person name="Thomas B.C."/>
            <person name="Malmstrom R."/>
            <person name="Stieglmeier M."/>
            <person name="Klingl A."/>
            <person name="Woyke T."/>
            <person name="Ryan C.M."/>
            <person name="Banfield J.F."/>
        </authorList>
    </citation>
    <scope>NUCLEOTIDE SEQUENCE [LARGE SCALE GENOMIC DNA]</scope>
</reference>
<evidence type="ECO:0000256" key="1">
    <source>
        <dbReference type="ARBA" id="ARBA00022490"/>
    </source>
</evidence>
<dbReference type="NCBIfam" id="TIGR00329">
    <property type="entry name" value="gcp_kae1"/>
    <property type="match status" value="1"/>
</dbReference>
<dbReference type="GO" id="GO:0005506">
    <property type="term" value="F:iron ion binding"/>
    <property type="evidence" value="ECO:0007669"/>
    <property type="project" value="UniProtKB-UniRule"/>
</dbReference>
<dbReference type="GO" id="GO:0061711">
    <property type="term" value="F:tRNA N(6)-L-threonylcarbamoyladenine synthase activity"/>
    <property type="evidence" value="ECO:0007669"/>
    <property type="project" value="UniProtKB-EC"/>
</dbReference>
<dbReference type="GO" id="GO:0002949">
    <property type="term" value="P:tRNA threonylcarbamoyladenosine modification"/>
    <property type="evidence" value="ECO:0007669"/>
    <property type="project" value="UniProtKB-UniRule"/>
</dbReference>
<evidence type="ECO:0000313" key="11">
    <source>
        <dbReference type="Proteomes" id="UP000229615"/>
    </source>
</evidence>
<comment type="function">
    <text evidence="8">Required for the formation of a threonylcarbamoyl group on adenosine at position 37 (t(6)A37) in tRNAs that read codons beginning with adenine. Is involved in the transfer of the threonylcarbamoyl moiety of threonylcarbamoyl-AMP (TC-AMP) to the N6 group of A37, together with TsaE and TsaB. TsaD likely plays a direct catalytic role in this reaction.</text>
</comment>
<dbReference type="InterPro" id="IPR043129">
    <property type="entry name" value="ATPase_NBD"/>
</dbReference>
<comment type="caution">
    <text evidence="8">Lacks conserved residue(s) required for the propagation of feature annotation.</text>
</comment>
<comment type="caution">
    <text evidence="10">The sequence shown here is derived from an EMBL/GenBank/DDBJ whole genome shotgun (WGS) entry which is preliminary data.</text>
</comment>
<evidence type="ECO:0000256" key="7">
    <source>
        <dbReference type="ARBA" id="ARBA00048117"/>
    </source>
</evidence>
<sequence>MRILAIETSCDDTALSVVRCEGGLEGPHFVIEQNVVSSQIEVHRPFGGVVPSLAKREHVKNLPVLTEQIFEESRIKNQESGKEGKIIGDIDAIAVTVGPGLAPALWAGIEFAKDLAKKLDKPLWGANHLLGHIYSVYLPQEIGKVEQREIKFPAVALLVSGGHTILARMDALDKIEKLGETKDDAVGEAFDKVAKMLGLPYPGGPEIQKISEAGDAQAIDFPRPMIGSGDFNFSFSGLKTAVLYYLRKQELKANSYKLKADTAASFQNAAIDILVKKTRGAIEESGAQSLILGGGVAANKLLREELTRMSEEVGVNFYTPSAFVHNTDNAAMIAVAAYIDYLRGVKYAPEAQPNLNL</sequence>
<gene>
    <name evidence="8 10" type="primary">tsaD</name>
    <name evidence="10" type="ORF">COU09_01570</name>
</gene>
<protein>
    <recommendedName>
        <fullName evidence="8">tRNA N6-adenosine threonylcarbamoyltransferase</fullName>
        <ecNumber evidence="8">2.3.1.234</ecNumber>
    </recommendedName>
    <alternativeName>
        <fullName evidence="8">N6-L-threonylcarbamoyladenine synthase</fullName>
        <shortName evidence="8">t(6)A synthase</shortName>
    </alternativeName>
    <alternativeName>
        <fullName evidence="8">t(6)A37 threonylcarbamoyladenosine biosynthesis protein TsaD</fullName>
    </alternativeName>
    <alternativeName>
        <fullName evidence="8">tRNA threonylcarbamoyladenosine biosynthesis protein TsaD</fullName>
    </alternativeName>
</protein>
<comment type="subcellular location">
    <subcellularLocation>
        <location evidence="8">Cytoplasm</location>
    </subcellularLocation>
</comment>
<dbReference type="EMBL" id="PFBB01000015">
    <property type="protein sequence ID" value="PIR88574.1"/>
    <property type="molecule type" value="Genomic_DNA"/>
</dbReference>
<keyword evidence="6 8" id="KW-0012">Acyltransferase</keyword>
<keyword evidence="5 8" id="KW-0408">Iron</keyword>
<evidence type="ECO:0000256" key="3">
    <source>
        <dbReference type="ARBA" id="ARBA00022694"/>
    </source>
</evidence>
<dbReference type="Pfam" id="PF00814">
    <property type="entry name" value="TsaD"/>
    <property type="match status" value="1"/>
</dbReference>
<feature type="binding site" evidence="8">
    <location>
        <position position="191"/>
    </location>
    <ligand>
        <name>substrate</name>
    </ligand>
</feature>
<comment type="similarity">
    <text evidence="8">Belongs to the KAE1 / TsaD family.</text>
</comment>
<dbReference type="GO" id="GO:0005737">
    <property type="term" value="C:cytoplasm"/>
    <property type="evidence" value="ECO:0007669"/>
    <property type="project" value="UniProtKB-SubCell"/>
</dbReference>
<evidence type="ECO:0000256" key="4">
    <source>
        <dbReference type="ARBA" id="ARBA00022723"/>
    </source>
</evidence>
<dbReference type="InterPro" id="IPR000905">
    <property type="entry name" value="Gcp-like_dom"/>
</dbReference>
<accession>A0A2H0UQ97</accession>
<name>A0A2H0UQ97_9BACT</name>
<dbReference type="PANTHER" id="PTHR11735:SF6">
    <property type="entry name" value="TRNA N6-ADENOSINE THREONYLCARBAMOYLTRANSFERASE, MITOCHONDRIAL"/>
    <property type="match status" value="1"/>
</dbReference>
<dbReference type="AlphaFoldDB" id="A0A2H0UQ97"/>
<evidence type="ECO:0000256" key="6">
    <source>
        <dbReference type="ARBA" id="ARBA00023315"/>
    </source>
</evidence>
<dbReference type="InterPro" id="IPR022450">
    <property type="entry name" value="TsaD"/>
</dbReference>
<feature type="binding site" evidence="8">
    <location>
        <position position="132"/>
    </location>
    <ligand>
        <name>Fe cation</name>
        <dbReference type="ChEBI" id="CHEBI:24875"/>
    </ligand>
</feature>
<evidence type="ECO:0000256" key="2">
    <source>
        <dbReference type="ARBA" id="ARBA00022679"/>
    </source>
</evidence>
<evidence type="ECO:0000259" key="9">
    <source>
        <dbReference type="Pfam" id="PF00814"/>
    </source>
</evidence>
<organism evidence="10 11">
    <name type="scientific">Candidatus Harrisonbacteria bacterium CG10_big_fil_rev_8_21_14_0_10_44_23</name>
    <dbReference type="NCBI Taxonomy" id="1974585"/>
    <lineage>
        <taxon>Bacteria</taxon>
        <taxon>Candidatus Harrisoniibacteriota</taxon>
    </lineage>
</organism>
<dbReference type="NCBIfam" id="TIGR03723">
    <property type="entry name" value="T6A_TsaD_YgjD"/>
    <property type="match status" value="1"/>
</dbReference>
<dbReference type="InterPro" id="IPR017861">
    <property type="entry name" value="KAE1/TsaD"/>
</dbReference>
<dbReference type="FunFam" id="3.30.420.40:FF:000040">
    <property type="entry name" value="tRNA N6-adenosine threonylcarbamoyltransferase"/>
    <property type="match status" value="1"/>
</dbReference>
<dbReference type="EC" id="2.3.1.234" evidence="8"/>
<keyword evidence="2 8" id="KW-0808">Transferase</keyword>
<dbReference type="PRINTS" id="PR00789">
    <property type="entry name" value="OSIALOPTASE"/>
</dbReference>
<dbReference type="CDD" id="cd24133">
    <property type="entry name" value="ASKHA_NBD_TsaD_bac"/>
    <property type="match status" value="1"/>
</dbReference>
<feature type="domain" description="Gcp-like" evidence="9">
    <location>
        <begin position="33"/>
        <end position="334"/>
    </location>
</feature>
<comment type="cofactor">
    <cofactor evidence="8">
        <name>Fe(2+)</name>
        <dbReference type="ChEBI" id="CHEBI:29033"/>
    </cofactor>
    <text evidence="8">Binds 1 Fe(2+) ion per subunit.</text>
</comment>
<dbReference type="PANTHER" id="PTHR11735">
    <property type="entry name" value="TRNA N6-ADENOSINE THREONYLCARBAMOYLTRANSFERASE"/>
    <property type="match status" value="1"/>
</dbReference>
<feature type="binding site" evidence="8">
    <location>
        <position position="299"/>
    </location>
    <ligand>
        <name>substrate</name>
    </ligand>
</feature>
<evidence type="ECO:0000256" key="8">
    <source>
        <dbReference type="HAMAP-Rule" id="MF_01445"/>
    </source>
</evidence>
<feature type="binding site" evidence="8">
    <location>
        <position position="328"/>
    </location>
    <ligand>
        <name>Fe cation</name>
        <dbReference type="ChEBI" id="CHEBI:24875"/>
    </ligand>
</feature>
<comment type="catalytic activity">
    <reaction evidence="7 8">
        <text>L-threonylcarbamoyladenylate + adenosine(37) in tRNA = N(6)-L-threonylcarbamoyladenosine(37) in tRNA + AMP + H(+)</text>
        <dbReference type="Rhea" id="RHEA:37059"/>
        <dbReference type="Rhea" id="RHEA-COMP:10162"/>
        <dbReference type="Rhea" id="RHEA-COMP:10163"/>
        <dbReference type="ChEBI" id="CHEBI:15378"/>
        <dbReference type="ChEBI" id="CHEBI:73682"/>
        <dbReference type="ChEBI" id="CHEBI:74411"/>
        <dbReference type="ChEBI" id="CHEBI:74418"/>
        <dbReference type="ChEBI" id="CHEBI:456215"/>
        <dbReference type="EC" id="2.3.1.234"/>
    </reaction>
</comment>
<evidence type="ECO:0000256" key="5">
    <source>
        <dbReference type="ARBA" id="ARBA00023004"/>
    </source>
</evidence>
<feature type="binding site" evidence="8">
    <location>
        <position position="128"/>
    </location>
    <ligand>
        <name>Fe cation</name>
        <dbReference type="ChEBI" id="CHEBI:24875"/>
    </ligand>
</feature>
<dbReference type="HAMAP" id="MF_01445">
    <property type="entry name" value="TsaD"/>
    <property type="match status" value="1"/>
</dbReference>
<feature type="binding site" evidence="8">
    <location>
        <begin position="158"/>
        <end position="162"/>
    </location>
    <ligand>
        <name>substrate</name>
    </ligand>
</feature>
<dbReference type="Gene3D" id="3.30.420.40">
    <property type="match status" value="2"/>
</dbReference>
<keyword evidence="4 8" id="KW-0479">Metal-binding</keyword>
<evidence type="ECO:0000313" key="10">
    <source>
        <dbReference type="EMBL" id="PIR88574.1"/>
    </source>
</evidence>
<feature type="binding site" evidence="8">
    <location>
        <position position="204"/>
    </location>
    <ligand>
        <name>substrate</name>
    </ligand>
</feature>
<dbReference type="SUPFAM" id="SSF53067">
    <property type="entry name" value="Actin-like ATPase domain"/>
    <property type="match status" value="2"/>
</dbReference>